<dbReference type="PANTHER" id="PTHR38588:SF1">
    <property type="entry name" value="BLL0334 PROTEIN"/>
    <property type="match status" value="1"/>
</dbReference>
<keyword evidence="2" id="KW-1185">Reference proteome</keyword>
<dbReference type="Proteomes" id="UP000184363">
    <property type="component" value="Unassembled WGS sequence"/>
</dbReference>
<dbReference type="AlphaFoldDB" id="A0A1M6XNR3"/>
<name>A0A1M6XNR3_PSETH</name>
<evidence type="ECO:0000313" key="2">
    <source>
        <dbReference type="Proteomes" id="UP000184363"/>
    </source>
</evidence>
<reference evidence="1 2" key="1">
    <citation type="submission" date="2016-11" db="EMBL/GenBank/DDBJ databases">
        <authorList>
            <person name="Jaros S."/>
            <person name="Januszkiewicz K."/>
            <person name="Wedrychowicz H."/>
        </authorList>
    </citation>
    <scope>NUCLEOTIDE SEQUENCE [LARGE SCALE GENOMIC DNA]</scope>
    <source>
        <strain evidence="1 2">DSM 43832</strain>
    </source>
</reference>
<sequence>MSETTTVEDRIDLELDPAALFAVLRDLDQVAPCVPGASLDPRAPDDGGVRTGEVVFAFGPIRYRYRGTMTVKELVEADRRITYQAAASETSGEGDLSADLTLAALERGSGGSTLVVKCDVALTGMVADFAAGMVGDVAHDIFQQFGKAVKARYADGDAATVDAGEPPAGQYRAAEAAGAAPPPAAPRAIGAFGMVLRITRARLGRLVRGIFGRAGRAVR</sequence>
<protein>
    <recommendedName>
        <fullName evidence="3">Carbon monoxide dehydrogenase subunit G</fullName>
    </recommendedName>
</protein>
<dbReference type="EMBL" id="FRAP01000017">
    <property type="protein sequence ID" value="SHL07652.1"/>
    <property type="molecule type" value="Genomic_DNA"/>
</dbReference>
<dbReference type="InterPro" id="IPR023393">
    <property type="entry name" value="START-like_dom_sf"/>
</dbReference>
<evidence type="ECO:0000313" key="1">
    <source>
        <dbReference type="EMBL" id="SHL07652.1"/>
    </source>
</evidence>
<proteinExistence type="predicted"/>
<gene>
    <name evidence="1" type="ORF">SAMN05443637_117116</name>
</gene>
<dbReference type="RefSeq" id="WP_073458919.1">
    <property type="nucleotide sequence ID" value="NZ_CALGVN010000041.1"/>
</dbReference>
<dbReference type="InterPro" id="IPR010419">
    <property type="entry name" value="CO_DH_gsu"/>
</dbReference>
<dbReference type="Pfam" id="PF06240">
    <property type="entry name" value="COXG"/>
    <property type="match status" value="1"/>
</dbReference>
<dbReference type="Gene3D" id="3.30.530.20">
    <property type="match status" value="1"/>
</dbReference>
<organism evidence="1 2">
    <name type="scientific">Pseudonocardia thermophila</name>
    <dbReference type="NCBI Taxonomy" id="1848"/>
    <lineage>
        <taxon>Bacteria</taxon>
        <taxon>Bacillati</taxon>
        <taxon>Actinomycetota</taxon>
        <taxon>Actinomycetes</taxon>
        <taxon>Pseudonocardiales</taxon>
        <taxon>Pseudonocardiaceae</taxon>
        <taxon>Pseudonocardia</taxon>
    </lineage>
</organism>
<dbReference type="PANTHER" id="PTHR38588">
    <property type="entry name" value="BLL0334 PROTEIN"/>
    <property type="match status" value="1"/>
</dbReference>
<dbReference type="STRING" id="1848.SAMN05443637_117116"/>
<evidence type="ECO:0008006" key="3">
    <source>
        <dbReference type="Google" id="ProtNLM"/>
    </source>
</evidence>
<dbReference type="SUPFAM" id="SSF55961">
    <property type="entry name" value="Bet v1-like"/>
    <property type="match status" value="1"/>
</dbReference>
<accession>A0A1M6XNR3</accession>